<organism evidence="1 2">
    <name type="scientific">Paenibacillus alvei</name>
    <name type="common">Bacillus alvei</name>
    <dbReference type="NCBI Taxonomy" id="44250"/>
    <lineage>
        <taxon>Bacteria</taxon>
        <taxon>Bacillati</taxon>
        <taxon>Bacillota</taxon>
        <taxon>Bacilli</taxon>
        <taxon>Bacillales</taxon>
        <taxon>Paenibacillaceae</taxon>
        <taxon>Paenibacillus</taxon>
    </lineage>
</organism>
<keyword evidence="2" id="KW-1185">Reference proteome</keyword>
<comment type="caution">
    <text evidence="1">The sequence shown here is derived from an EMBL/GenBank/DDBJ whole genome shotgun (WGS) entry which is preliminary data.</text>
</comment>
<sequence length="71" mass="8561">METKDDSRIISEDYFLGLLSRMQNYNDKHATKELLGFFEKDMIRLSRFIKMPKEDAIQTMKLELIEVFKRN</sequence>
<reference evidence="1 2" key="1">
    <citation type="submission" date="2022-05" db="EMBL/GenBank/DDBJ databases">
        <title>Genome Sequencing of Bee-Associated Microbes.</title>
        <authorList>
            <person name="Dunlap C."/>
        </authorList>
    </citation>
    <scope>NUCLEOTIDE SEQUENCE [LARGE SCALE GENOMIC DNA]</scope>
    <source>
        <strain evidence="1 2">NRRL NRS-750</strain>
    </source>
</reference>
<gene>
    <name evidence="1" type="ORF">M5X04_08730</name>
</gene>
<proteinExistence type="predicted"/>
<dbReference type="EMBL" id="JAMDLY010000009">
    <property type="protein sequence ID" value="MCY9529416.1"/>
    <property type="molecule type" value="Genomic_DNA"/>
</dbReference>
<evidence type="ECO:0000313" key="2">
    <source>
        <dbReference type="Proteomes" id="UP001527090"/>
    </source>
</evidence>
<name>A0ABT4EAN7_PAEAL</name>
<protein>
    <recommendedName>
        <fullName evidence="3">Helix-turn-helix conjugative transposon-like domain-containing protein</fullName>
    </recommendedName>
</protein>
<evidence type="ECO:0000313" key="1">
    <source>
        <dbReference type="EMBL" id="MCY9529416.1"/>
    </source>
</evidence>
<dbReference type="RefSeq" id="WP_028531919.1">
    <property type="nucleotide sequence ID" value="NZ_JAMDLY010000009.1"/>
</dbReference>
<accession>A0ABT4EAN7</accession>
<dbReference type="Proteomes" id="UP001527090">
    <property type="component" value="Unassembled WGS sequence"/>
</dbReference>
<evidence type="ECO:0008006" key="3">
    <source>
        <dbReference type="Google" id="ProtNLM"/>
    </source>
</evidence>